<keyword evidence="3" id="KW-1185">Reference proteome</keyword>
<feature type="region of interest" description="Disordered" evidence="1">
    <location>
        <begin position="364"/>
        <end position="386"/>
    </location>
</feature>
<evidence type="ECO:0000313" key="2">
    <source>
        <dbReference type="EMBL" id="KXB01863.1"/>
    </source>
</evidence>
<proteinExistence type="predicted"/>
<dbReference type="Pfam" id="PF07318">
    <property type="entry name" value="DUF1464"/>
    <property type="match status" value="1"/>
</dbReference>
<evidence type="ECO:0008006" key="4">
    <source>
        <dbReference type="Google" id="ProtNLM"/>
    </source>
</evidence>
<dbReference type="Gene3D" id="3.30.420.40">
    <property type="match status" value="1"/>
</dbReference>
<name>A0A133V600_9EURY</name>
<reference evidence="2 3" key="1">
    <citation type="journal article" date="2016" name="Sci. Rep.">
        <title>Metabolic traits of an uncultured archaeal lineage -MSBL1- from brine pools of the Red Sea.</title>
        <authorList>
            <person name="Mwirichia R."/>
            <person name="Alam I."/>
            <person name="Rashid M."/>
            <person name="Vinu M."/>
            <person name="Ba-Alawi W."/>
            <person name="Anthony Kamau A."/>
            <person name="Kamanda Ngugi D."/>
            <person name="Goker M."/>
            <person name="Klenk H.P."/>
            <person name="Bajic V."/>
            <person name="Stingl U."/>
        </authorList>
    </citation>
    <scope>NUCLEOTIDE SEQUENCE [LARGE SCALE GENOMIC DNA]</scope>
    <source>
        <strain evidence="2">SCGC-AAA261D19</strain>
    </source>
</reference>
<evidence type="ECO:0000313" key="3">
    <source>
        <dbReference type="Proteomes" id="UP000070400"/>
    </source>
</evidence>
<dbReference type="EMBL" id="LHXX01000037">
    <property type="protein sequence ID" value="KXB01863.1"/>
    <property type="molecule type" value="Genomic_DNA"/>
</dbReference>
<dbReference type="PIRSF" id="PIRSF009433">
    <property type="entry name" value="DUF1464"/>
    <property type="match status" value="1"/>
</dbReference>
<dbReference type="AlphaFoldDB" id="A0A133V600"/>
<protein>
    <recommendedName>
        <fullName evidence="4">DUF1464 domain-containing protein</fullName>
    </recommendedName>
</protein>
<gene>
    <name evidence="2" type="ORF">AKJ43_03000</name>
</gene>
<evidence type="ECO:0000256" key="1">
    <source>
        <dbReference type="SAM" id="MobiDB-lite"/>
    </source>
</evidence>
<dbReference type="InterPro" id="IPR043129">
    <property type="entry name" value="ATPase_NBD"/>
</dbReference>
<feature type="compositionally biased region" description="Basic residues" evidence="1">
    <location>
        <begin position="366"/>
        <end position="386"/>
    </location>
</feature>
<dbReference type="InterPro" id="IPR009927">
    <property type="entry name" value="DUF1464"/>
</dbReference>
<accession>A0A133V600</accession>
<organism evidence="2 3">
    <name type="scientific">candidate division MSBL1 archaeon SCGC-AAA261D19</name>
    <dbReference type="NCBI Taxonomy" id="1698273"/>
    <lineage>
        <taxon>Archaea</taxon>
        <taxon>Methanobacteriati</taxon>
        <taxon>Methanobacteriota</taxon>
        <taxon>candidate division MSBL1</taxon>
    </lineage>
</organism>
<comment type="caution">
    <text evidence="2">The sequence shown here is derived from an EMBL/GenBank/DDBJ whole genome shotgun (WGS) entry which is preliminary data.</text>
</comment>
<dbReference type="SUPFAM" id="SSF53067">
    <property type="entry name" value="Actin-like ATPase domain"/>
    <property type="match status" value="1"/>
</dbReference>
<sequence>MTGLRVLGIDPGTKSFDICGLENGHVFYEEVLKSSELAKNPELLVETTDKAMPLDVIAGPSGYGVELTRLRDLNPETLEDWYLTYILLLKRKDLENALEREDPGIMVYSAMTETALKMKQKNWPVLYLPGVINLPTVPEHRKLNNLDMGTVDKLCCCLLGIHDQSERLSVPYSDVSFILVEMGHGYNATLGVRKGRIVDGFGGTMSRMGFFTSGGMDLELVQIGELWEKSDVFTGGASAVSGESSPKKMIQKRKDDENCAIAWEAMIENVEKSVASMLVSVPDPREILISGRLTRISGVEKELIRRLERFAPVRKVGWLKEAKCVKEAAQGSAIAADGLGGGVFSKLIERVKLKDAKGTALDYLHHPKGKRGKKKLKRKVPFKPNH</sequence>
<dbReference type="Proteomes" id="UP000070400">
    <property type="component" value="Unassembled WGS sequence"/>
</dbReference>